<dbReference type="EMBL" id="CADILG010000009">
    <property type="protein sequence ID" value="CAB3850042.1"/>
    <property type="molecule type" value="Genomic_DNA"/>
</dbReference>
<evidence type="ECO:0008006" key="4">
    <source>
        <dbReference type="Google" id="ProtNLM"/>
    </source>
</evidence>
<gene>
    <name evidence="2" type="ORF">LMG26858_01659</name>
</gene>
<feature type="transmembrane region" description="Helical" evidence="1">
    <location>
        <begin position="41"/>
        <end position="61"/>
    </location>
</feature>
<proteinExistence type="predicted"/>
<feature type="transmembrane region" description="Helical" evidence="1">
    <location>
        <begin position="67"/>
        <end position="85"/>
    </location>
</feature>
<feature type="transmembrane region" description="Helical" evidence="1">
    <location>
        <begin position="6"/>
        <end position="29"/>
    </location>
</feature>
<keyword evidence="1" id="KW-0812">Transmembrane</keyword>
<evidence type="ECO:0000313" key="3">
    <source>
        <dbReference type="Proteomes" id="UP000494117"/>
    </source>
</evidence>
<accession>A0A6S7CIN2</accession>
<keyword evidence="1" id="KW-0472">Membrane</keyword>
<sequence>MNTLTVAPTLSAVAVACALVYVATAARFLWYRPNGARHRRILSLVACLLIAALFCRAGQILLLRDPAGLPELVIAVLICAAAWRVRGNLATLIRSCPDA</sequence>
<dbReference type="InterPro" id="IPR008473">
    <property type="entry name" value="Phage_holin_3_7"/>
</dbReference>
<evidence type="ECO:0000256" key="1">
    <source>
        <dbReference type="SAM" id="Phobius"/>
    </source>
</evidence>
<keyword evidence="1" id="KW-1133">Transmembrane helix</keyword>
<dbReference type="Pfam" id="PF05449">
    <property type="entry name" value="Phage_holin_3_7"/>
    <property type="match status" value="1"/>
</dbReference>
<protein>
    <recommendedName>
        <fullName evidence="4">Phage holin family protein</fullName>
    </recommendedName>
</protein>
<dbReference type="AlphaFoldDB" id="A0A6S7CIN2"/>
<dbReference type="RefSeq" id="WP_175206578.1">
    <property type="nucleotide sequence ID" value="NZ_CADILG010000009.1"/>
</dbReference>
<organism evidence="2 3">
    <name type="scientific">Achromobacter anxifer</name>
    <dbReference type="NCBI Taxonomy" id="1287737"/>
    <lineage>
        <taxon>Bacteria</taxon>
        <taxon>Pseudomonadati</taxon>
        <taxon>Pseudomonadota</taxon>
        <taxon>Betaproteobacteria</taxon>
        <taxon>Burkholderiales</taxon>
        <taxon>Alcaligenaceae</taxon>
        <taxon>Achromobacter</taxon>
    </lineage>
</organism>
<reference evidence="2 3" key="1">
    <citation type="submission" date="2020-04" db="EMBL/GenBank/DDBJ databases">
        <authorList>
            <person name="De Canck E."/>
        </authorList>
    </citation>
    <scope>NUCLEOTIDE SEQUENCE [LARGE SCALE GENOMIC DNA]</scope>
    <source>
        <strain evidence="2 3">LMG 26858</strain>
    </source>
</reference>
<keyword evidence="3" id="KW-1185">Reference proteome</keyword>
<name>A0A6S7CIN2_9BURK</name>
<dbReference type="Proteomes" id="UP000494117">
    <property type="component" value="Unassembled WGS sequence"/>
</dbReference>
<evidence type="ECO:0000313" key="2">
    <source>
        <dbReference type="EMBL" id="CAB3850042.1"/>
    </source>
</evidence>